<proteinExistence type="predicted"/>
<evidence type="ECO:0000259" key="2">
    <source>
        <dbReference type="Pfam" id="PF03078"/>
    </source>
</evidence>
<accession>A0A9P0ZVE2</accession>
<protein>
    <recommendedName>
        <fullName evidence="2">Arabidopsis retrotransposon Orf1 C-terminal domain-containing protein</fullName>
    </recommendedName>
</protein>
<evidence type="ECO:0000256" key="1">
    <source>
        <dbReference type="SAM" id="MobiDB-lite"/>
    </source>
</evidence>
<gene>
    <name evidence="3" type="ORF">CEURO_LOCUS20105</name>
</gene>
<dbReference type="EMBL" id="CAMAPE010000061">
    <property type="protein sequence ID" value="CAH9113668.1"/>
    <property type="molecule type" value="Genomic_DNA"/>
</dbReference>
<dbReference type="Proteomes" id="UP001152484">
    <property type="component" value="Unassembled WGS sequence"/>
</dbReference>
<name>A0A9P0ZVE2_CUSEU</name>
<comment type="caution">
    <text evidence="3">The sequence shown here is derived from an EMBL/GenBank/DDBJ whole genome shotgun (WGS) entry which is preliminary data.</text>
</comment>
<reference evidence="3" key="1">
    <citation type="submission" date="2022-07" db="EMBL/GenBank/DDBJ databases">
        <authorList>
            <person name="Macas J."/>
            <person name="Novak P."/>
            <person name="Neumann P."/>
        </authorList>
    </citation>
    <scope>NUCLEOTIDE SEQUENCE</scope>
</reference>
<dbReference type="AlphaFoldDB" id="A0A9P0ZVE2"/>
<keyword evidence="4" id="KW-1185">Reference proteome</keyword>
<evidence type="ECO:0000313" key="3">
    <source>
        <dbReference type="EMBL" id="CAH9113668.1"/>
    </source>
</evidence>
<feature type="region of interest" description="Disordered" evidence="1">
    <location>
        <begin position="436"/>
        <end position="480"/>
    </location>
</feature>
<evidence type="ECO:0000313" key="4">
    <source>
        <dbReference type="Proteomes" id="UP001152484"/>
    </source>
</evidence>
<organism evidence="3 4">
    <name type="scientific">Cuscuta europaea</name>
    <name type="common">European dodder</name>
    <dbReference type="NCBI Taxonomy" id="41803"/>
    <lineage>
        <taxon>Eukaryota</taxon>
        <taxon>Viridiplantae</taxon>
        <taxon>Streptophyta</taxon>
        <taxon>Embryophyta</taxon>
        <taxon>Tracheophyta</taxon>
        <taxon>Spermatophyta</taxon>
        <taxon>Magnoliopsida</taxon>
        <taxon>eudicotyledons</taxon>
        <taxon>Gunneridae</taxon>
        <taxon>Pentapetalae</taxon>
        <taxon>asterids</taxon>
        <taxon>lamiids</taxon>
        <taxon>Solanales</taxon>
        <taxon>Convolvulaceae</taxon>
        <taxon>Cuscuteae</taxon>
        <taxon>Cuscuta</taxon>
        <taxon>Cuscuta subgen. Cuscuta</taxon>
    </lineage>
</organism>
<feature type="compositionally biased region" description="Gly residues" evidence="1">
    <location>
        <begin position="436"/>
        <end position="447"/>
    </location>
</feature>
<feature type="domain" description="Arabidopsis retrotransposon Orf1 C-terminal" evidence="2">
    <location>
        <begin position="43"/>
        <end position="209"/>
    </location>
</feature>
<dbReference type="Pfam" id="PF03078">
    <property type="entry name" value="ATHILA"/>
    <property type="match status" value="1"/>
</dbReference>
<dbReference type="InterPro" id="IPR004312">
    <property type="entry name" value="ATHILA_Orf1_C"/>
</dbReference>
<sequence length="498" mass="56994">MAPKRTRASSSNSSAPIPQVPGYESIEFTSRAHHKKFLTQLNREVHSTRFLCHETLRALMLYDMMLELCNNIGLTTLFHMSYNIYKRIMYEFLASVEFTEDIEDTYESKLTFRYNNIPRTLTKREFAELFGLPVLGVEERKVRSDKTIVHDLWRRMTGVRVFKSSHMHITHVQHPALRIALKWFGYHVFGKPNNHQTRISELAVLAMGILPEAPRLDLASILWDHLKKECEAMSEIFIGGYIHHICTKFGYCANRQVQDWNFLNLKFLLTAHDVSHSHTIGTTAFYHWTINPSPTQLFTIPSDELPNIFNHQLGDRRHLCLPGTTPDHYLYDIPQLEPPPSPEQPQEEPQPDPQPPQYTPFEQQMLAGIQQLNLNQTAMNTHIDDLYSAYQRVEDDQRRAFGPMYAYFDQQGYFSHMPTPVQHPTWYDPSHWGNFGGSSSGGGGQAGSDGVDRDFRGGDGGYGGSSDTNDEEYPYTGDFHDSYYGQGGFFDGGDADGH</sequence>
<dbReference type="OrthoDB" id="1314619at2759"/>
<feature type="region of interest" description="Disordered" evidence="1">
    <location>
        <begin position="331"/>
        <end position="360"/>
    </location>
</feature>